<gene>
    <name evidence="1" type="ORF">PYTT_1584</name>
</gene>
<proteinExistence type="predicted"/>
<dbReference type="STRING" id="1679444.PYTT_1584"/>
<keyword evidence="2" id="KW-1185">Reference proteome</keyword>
<name>A0A1C7PD14_9BACT</name>
<dbReference type="KEGG" id="agl:PYTT_1584"/>
<dbReference type="AlphaFoldDB" id="A0A1C7PD14"/>
<protein>
    <submittedName>
        <fullName evidence="1">Uncharacterized protein</fullName>
    </submittedName>
</protein>
<evidence type="ECO:0000313" key="2">
    <source>
        <dbReference type="Proteomes" id="UP000176204"/>
    </source>
</evidence>
<evidence type="ECO:0000313" key="1">
    <source>
        <dbReference type="EMBL" id="SEH90443.1"/>
    </source>
</evidence>
<sequence length="75" mass="8786">MGFMAFLFGGARGDAELPDAERWEKRAPGWRLRCRRCTFDEPFGKYGFRKYACGAKFLLRRCPQCGRLGWMKVCR</sequence>
<reference evidence="2" key="1">
    <citation type="submission" date="2016-09" db="EMBL/GenBank/DDBJ databases">
        <authorList>
            <person name="Koehorst J."/>
        </authorList>
    </citation>
    <scope>NUCLEOTIDE SEQUENCE [LARGE SCALE GENOMIC DNA]</scope>
</reference>
<organism evidence="1 2">
    <name type="scientific">Akkermansia glycaniphila</name>
    <dbReference type="NCBI Taxonomy" id="1679444"/>
    <lineage>
        <taxon>Bacteria</taxon>
        <taxon>Pseudomonadati</taxon>
        <taxon>Verrucomicrobiota</taxon>
        <taxon>Verrucomicrobiia</taxon>
        <taxon>Verrucomicrobiales</taxon>
        <taxon>Akkermansiaceae</taxon>
        <taxon>Akkermansia</taxon>
    </lineage>
</organism>
<dbReference type="Proteomes" id="UP000176204">
    <property type="component" value="Chromosome I"/>
</dbReference>
<dbReference type="EMBL" id="LT629973">
    <property type="protein sequence ID" value="SEH90443.1"/>
    <property type="molecule type" value="Genomic_DNA"/>
</dbReference>
<accession>A0A1C7PD14</accession>